<dbReference type="PANTHER" id="PTHR31715:SF0">
    <property type="entry name" value="UREASE ACCESSORY PROTEIN G"/>
    <property type="match status" value="1"/>
</dbReference>
<gene>
    <name evidence="2" type="ORF">B296_00019122</name>
</gene>
<reference evidence="2 3" key="1">
    <citation type="journal article" date="2014" name="Agronomy (Basel)">
        <title>A Draft Genome Sequence for Ensete ventricosum, the Drought-Tolerant Tree Against Hunger.</title>
        <authorList>
            <person name="Harrison J."/>
            <person name="Moore K.A."/>
            <person name="Paszkiewicz K."/>
            <person name="Jones T."/>
            <person name="Grant M."/>
            <person name="Ambacheew D."/>
            <person name="Muzemil S."/>
            <person name="Studholme D.J."/>
        </authorList>
    </citation>
    <scope>NUCLEOTIDE SEQUENCE [LARGE SCALE GENOMIC DNA]</scope>
</reference>
<evidence type="ECO:0000256" key="1">
    <source>
        <dbReference type="SAM" id="SignalP"/>
    </source>
</evidence>
<dbReference type="EMBL" id="AMZH03007951">
    <property type="protein sequence ID" value="RRT60044.1"/>
    <property type="molecule type" value="Genomic_DNA"/>
</dbReference>
<accession>A0A426Z7S0</accession>
<dbReference type="Proteomes" id="UP000287651">
    <property type="component" value="Unassembled WGS sequence"/>
</dbReference>
<dbReference type="InterPro" id="IPR004400">
    <property type="entry name" value="UreG"/>
</dbReference>
<feature type="signal peptide" evidence="1">
    <location>
        <begin position="1"/>
        <end position="31"/>
    </location>
</feature>
<evidence type="ECO:0000313" key="2">
    <source>
        <dbReference type="EMBL" id="RRT60044.1"/>
    </source>
</evidence>
<proteinExistence type="predicted"/>
<comment type="caution">
    <text evidence="2">The sequence shown here is derived from an EMBL/GenBank/DDBJ whole genome shotgun (WGS) entry which is preliminary data.</text>
</comment>
<dbReference type="GO" id="GO:0016151">
    <property type="term" value="F:nickel cation binding"/>
    <property type="evidence" value="ECO:0007669"/>
    <property type="project" value="InterPro"/>
</dbReference>
<evidence type="ECO:0008006" key="4">
    <source>
        <dbReference type="Google" id="ProtNLM"/>
    </source>
</evidence>
<sequence length="105" mass="11490">MMPLVGRFFVFLIHGPLFCLLDVVSRRAVSAAPASWVGSDGRVYHSHDGLAPHSHEPIYSPGFFSKRAPPLVDRNFKERAFTVGIGGPVGTGLPFSFLLNQIKLL</sequence>
<dbReference type="AlphaFoldDB" id="A0A426Z7S0"/>
<feature type="chain" id="PRO_5019279538" description="Secreted protein" evidence="1">
    <location>
        <begin position="32"/>
        <end position="105"/>
    </location>
</feature>
<keyword evidence="1" id="KW-0732">Signal</keyword>
<dbReference type="PANTHER" id="PTHR31715">
    <property type="entry name" value="UREASE ACCESSORY PROTEIN G"/>
    <property type="match status" value="1"/>
</dbReference>
<evidence type="ECO:0000313" key="3">
    <source>
        <dbReference type="Proteomes" id="UP000287651"/>
    </source>
</evidence>
<name>A0A426Z7S0_ENSVE</name>
<dbReference type="GO" id="GO:0003924">
    <property type="term" value="F:GTPase activity"/>
    <property type="evidence" value="ECO:0007669"/>
    <property type="project" value="InterPro"/>
</dbReference>
<organism evidence="2 3">
    <name type="scientific">Ensete ventricosum</name>
    <name type="common">Abyssinian banana</name>
    <name type="synonym">Musa ensete</name>
    <dbReference type="NCBI Taxonomy" id="4639"/>
    <lineage>
        <taxon>Eukaryota</taxon>
        <taxon>Viridiplantae</taxon>
        <taxon>Streptophyta</taxon>
        <taxon>Embryophyta</taxon>
        <taxon>Tracheophyta</taxon>
        <taxon>Spermatophyta</taxon>
        <taxon>Magnoliopsida</taxon>
        <taxon>Liliopsida</taxon>
        <taxon>Zingiberales</taxon>
        <taxon>Musaceae</taxon>
        <taxon>Ensete</taxon>
    </lineage>
</organism>
<dbReference type="GO" id="GO:0043419">
    <property type="term" value="P:urea catabolic process"/>
    <property type="evidence" value="ECO:0007669"/>
    <property type="project" value="InterPro"/>
</dbReference>
<protein>
    <recommendedName>
        <fullName evidence="4">Secreted protein</fullName>
    </recommendedName>
</protein>